<dbReference type="Proteomes" id="UP000199021">
    <property type="component" value="Unassembled WGS sequence"/>
</dbReference>
<dbReference type="OrthoDB" id="679501at2"/>
<dbReference type="EMBL" id="FOFB01000008">
    <property type="protein sequence ID" value="SEQ35243.1"/>
    <property type="molecule type" value="Genomic_DNA"/>
</dbReference>
<dbReference type="STRING" id="478744.SAMN05444359_108165"/>
<dbReference type="AlphaFoldDB" id="A0A1H9FCR0"/>
<keyword evidence="2" id="KW-1185">Reference proteome</keyword>
<name>A0A1H9FCR0_9BACT</name>
<keyword evidence="1" id="KW-0449">Lipoprotein</keyword>
<evidence type="ECO:0000313" key="1">
    <source>
        <dbReference type="EMBL" id="SEQ35243.1"/>
    </source>
</evidence>
<protein>
    <submittedName>
        <fullName evidence="1">Gliding motility-associated lipoprotein GldD</fullName>
    </submittedName>
</protein>
<proteinExistence type="predicted"/>
<organism evidence="1 2">
    <name type="scientific">Neolewinella agarilytica</name>
    <dbReference type="NCBI Taxonomy" id="478744"/>
    <lineage>
        <taxon>Bacteria</taxon>
        <taxon>Pseudomonadati</taxon>
        <taxon>Bacteroidota</taxon>
        <taxon>Saprospiria</taxon>
        <taxon>Saprospirales</taxon>
        <taxon>Lewinellaceae</taxon>
        <taxon>Neolewinella</taxon>
    </lineage>
</organism>
<sequence length="199" mass="23084">MRHLCYLLLFSFLFTACGEEVLPVPKPRSYPRVNYPVQEYELAKNDYCSFSFEKPVSSFMVKEDTFFEEVPPDSCWFDLRFDEALNGSVHFSYYPIDSYEAFEGLRDEAFKLMNVHNKRASDIQEIAIHRDDADVHGVAFDIAGAAASPFQFFLTDSTTHFLRGALYFDAEVRPDSLAPIIAYAKEDIFRMVETFKWEQ</sequence>
<accession>A0A1H9FCR0</accession>
<dbReference type="Pfam" id="PF25593">
    <property type="entry name" value="GldD_lipo"/>
    <property type="match status" value="1"/>
</dbReference>
<dbReference type="InterPro" id="IPR019850">
    <property type="entry name" value="GldD-like"/>
</dbReference>
<dbReference type="RefSeq" id="WP_090167618.1">
    <property type="nucleotide sequence ID" value="NZ_FOFB01000008.1"/>
</dbReference>
<reference evidence="2" key="1">
    <citation type="submission" date="2016-10" db="EMBL/GenBank/DDBJ databases">
        <authorList>
            <person name="Varghese N."/>
            <person name="Submissions S."/>
        </authorList>
    </citation>
    <scope>NUCLEOTIDE SEQUENCE [LARGE SCALE GENOMIC DNA]</scope>
    <source>
        <strain evidence="2">DSM 24740</strain>
    </source>
</reference>
<dbReference type="InParanoid" id="A0A1H9FCR0"/>
<gene>
    <name evidence="1" type="ORF">SAMN05444359_108165</name>
</gene>
<dbReference type="PROSITE" id="PS51257">
    <property type="entry name" value="PROKAR_LIPOPROTEIN"/>
    <property type="match status" value="1"/>
</dbReference>
<evidence type="ECO:0000313" key="2">
    <source>
        <dbReference type="Proteomes" id="UP000199021"/>
    </source>
</evidence>